<protein>
    <recommendedName>
        <fullName evidence="3">Lipoprotein</fullName>
    </recommendedName>
</protein>
<sequence>MNRRYFLAASGASLLTLLAGCKTDQDGAKFLGYWKADSKYDPDAIHIERNGDSFLFTLVTKDPFGGGYQIHKLPAKLDTSANILIVGDKQIAYDAKADVIVSNQMKARHATEAEFQAIAQTASQP</sequence>
<evidence type="ECO:0000313" key="1">
    <source>
        <dbReference type="EMBL" id="GAA0218883.1"/>
    </source>
</evidence>
<dbReference type="Proteomes" id="UP001501176">
    <property type="component" value="Unassembled WGS sequence"/>
</dbReference>
<accession>A0ABN0TDF1</accession>
<gene>
    <name evidence="1" type="ORF">GCM10009125_04810</name>
</gene>
<comment type="caution">
    <text evidence="1">The sequence shown here is derived from an EMBL/GenBank/DDBJ whole genome shotgun (WGS) entry which is preliminary data.</text>
</comment>
<reference evidence="1 2" key="1">
    <citation type="journal article" date="2019" name="Int. J. Syst. Evol. Microbiol.">
        <title>The Global Catalogue of Microorganisms (GCM) 10K type strain sequencing project: providing services to taxonomists for standard genome sequencing and annotation.</title>
        <authorList>
            <consortium name="The Broad Institute Genomics Platform"/>
            <consortium name="The Broad Institute Genome Sequencing Center for Infectious Disease"/>
            <person name="Wu L."/>
            <person name="Ma J."/>
        </authorList>
    </citation>
    <scope>NUCLEOTIDE SEQUENCE [LARGE SCALE GENOMIC DNA]</scope>
    <source>
        <strain evidence="1 2">JCM 16240</strain>
    </source>
</reference>
<organism evidence="1 2">
    <name type="scientific">Castellaniella daejeonensis</name>
    <dbReference type="NCBI Taxonomy" id="659013"/>
    <lineage>
        <taxon>Bacteria</taxon>
        <taxon>Pseudomonadati</taxon>
        <taxon>Pseudomonadota</taxon>
        <taxon>Betaproteobacteria</taxon>
        <taxon>Burkholderiales</taxon>
        <taxon>Alcaligenaceae</taxon>
        <taxon>Castellaniella</taxon>
    </lineage>
</organism>
<keyword evidence="2" id="KW-1185">Reference proteome</keyword>
<evidence type="ECO:0008006" key="3">
    <source>
        <dbReference type="Google" id="ProtNLM"/>
    </source>
</evidence>
<evidence type="ECO:0000313" key="2">
    <source>
        <dbReference type="Proteomes" id="UP001501176"/>
    </source>
</evidence>
<dbReference type="RefSeq" id="WP_343819873.1">
    <property type="nucleotide sequence ID" value="NZ_BAAAFN010000006.1"/>
</dbReference>
<proteinExistence type="predicted"/>
<dbReference type="PROSITE" id="PS51257">
    <property type="entry name" value="PROKAR_LIPOPROTEIN"/>
    <property type="match status" value="1"/>
</dbReference>
<dbReference type="EMBL" id="BAAAFN010000006">
    <property type="protein sequence ID" value="GAA0218883.1"/>
    <property type="molecule type" value="Genomic_DNA"/>
</dbReference>
<name>A0ABN0TDF1_9BURK</name>